<comment type="caution">
    <text evidence="2">The sequence shown here is derived from an EMBL/GenBank/DDBJ whole genome shotgun (WGS) entry which is preliminary data.</text>
</comment>
<dbReference type="InterPro" id="IPR012337">
    <property type="entry name" value="RNaseH-like_sf"/>
</dbReference>
<reference evidence="2" key="1">
    <citation type="submission" date="2023-06" db="EMBL/GenBank/DDBJ databases">
        <authorList>
            <consortium name="Lawrence Berkeley National Laboratory"/>
            <person name="Ahrendt S."/>
            <person name="Sahu N."/>
            <person name="Indic B."/>
            <person name="Wong-Bajracharya J."/>
            <person name="Merenyi Z."/>
            <person name="Ke H.-M."/>
            <person name="Monk M."/>
            <person name="Kocsube S."/>
            <person name="Drula E."/>
            <person name="Lipzen A."/>
            <person name="Balint B."/>
            <person name="Henrissat B."/>
            <person name="Andreopoulos B."/>
            <person name="Martin F.M."/>
            <person name="Harder C.B."/>
            <person name="Rigling D."/>
            <person name="Ford K.L."/>
            <person name="Foster G.D."/>
            <person name="Pangilinan J."/>
            <person name="Papanicolaou A."/>
            <person name="Barry K."/>
            <person name="LaButti K."/>
            <person name="Viragh M."/>
            <person name="Koriabine M."/>
            <person name="Yan M."/>
            <person name="Riley R."/>
            <person name="Champramary S."/>
            <person name="Plett K.L."/>
            <person name="Tsai I.J."/>
            <person name="Slot J."/>
            <person name="Sipos G."/>
            <person name="Plett J."/>
            <person name="Nagy L.G."/>
            <person name="Grigoriev I.V."/>
        </authorList>
    </citation>
    <scope>NUCLEOTIDE SEQUENCE</scope>
    <source>
        <strain evidence="2">HWK02</strain>
    </source>
</reference>
<evidence type="ECO:0000313" key="2">
    <source>
        <dbReference type="EMBL" id="KAK0504433.1"/>
    </source>
</evidence>
<evidence type="ECO:0000259" key="1">
    <source>
        <dbReference type="PROSITE" id="PS50879"/>
    </source>
</evidence>
<dbReference type="InterPro" id="IPR036397">
    <property type="entry name" value="RNaseH_sf"/>
</dbReference>
<dbReference type="Gene3D" id="3.30.420.10">
    <property type="entry name" value="Ribonuclease H-like superfamily/Ribonuclease H"/>
    <property type="match status" value="1"/>
</dbReference>
<dbReference type="GO" id="GO:0004523">
    <property type="term" value="F:RNA-DNA hybrid ribonuclease activity"/>
    <property type="evidence" value="ECO:0007669"/>
    <property type="project" value="InterPro"/>
</dbReference>
<accession>A0AA39UUX3</accession>
<feature type="domain" description="RNase H type-1" evidence="1">
    <location>
        <begin position="1"/>
        <end position="121"/>
    </location>
</feature>
<name>A0AA39UUX3_9AGAR</name>
<dbReference type="Proteomes" id="UP001175228">
    <property type="component" value="Unassembled WGS sequence"/>
</dbReference>
<dbReference type="SUPFAM" id="SSF53098">
    <property type="entry name" value="Ribonuclease H-like"/>
    <property type="match status" value="1"/>
</dbReference>
<gene>
    <name evidence="2" type="ORF">EDD18DRAFT_1306014</name>
</gene>
<protein>
    <recommendedName>
        <fullName evidence="1">RNase H type-1 domain-containing protein</fullName>
    </recommendedName>
</protein>
<sequence>MDFAFLPVFGTPAPNQQGEIIGMIMKEKSQLHIQMEVPLIMAQQQHGQTLSDSKYVIEGLCFHLKKWEDQGWIRVPNSELWKAMAAILCQHGAPVLFKWVKGHNGDVRNEGVDALVSKGALLDIEHAVQANVNIDHEFDVVGAWLSSVTQSQAYKLIWSRTEIRHRPSAQTSVERVLETVSEINGVKPVEARLRRSIQHKDMSRPIRGFLWKVLQNTFKIGAFWERLGPQYAIRGECPHCKVLETMEHILLECDIAGQALIWDLMRELWEKKGQTWITPTYGLALGVTLIQIQNGEGKINAGATRLYKIIMTEATHMIWKIRCQRRIQRGDDNPAKWHTNEEIQNWWTSTMNQRLTIDCLLTNSLKYGKKAIKKQAVIMTWKGAVYNEKALPEDWTTQNRVLVGMMPGCKRPQGQH</sequence>
<proteinExistence type="predicted"/>
<organism evidence="2 3">
    <name type="scientific">Armillaria luteobubalina</name>
    <dbReference type="NCBI Taxonomy" id="153913"/>
    <lineage>
        <taxon>Eukaryota</taxon>
        <taxon>Fungi</taxon>
        <taxon>Dikarya</taxon>
        <taxon>Basidiomycota</taxon>
        <taxon>Agaricomycotina</taxon>
        <taxon>Agaricomycetes</taxon>
        <taxon>Agaricomycetidae</taxon>
        <taxon>Agaricales</taxon>
        <taxon>Marasmiineae</taxon>
        <taxon>Physalacriaceae</taxon>
        <taxon>Armillaria</taxon>
    </lineage>
</organism>
<dbReference type="EMBL" id="JAUEPU010000003">
    <property type="protein sequence ID" value="KAK0504433.1"/>
    <property type="molecule type" value="Genomic_DNA"/>
</dbReference>
<keyword evidence="3" id="KW-1185">Reference proteome</keyword>
<dbReference type="PROSITE" id="PS50879">
    <property type="entry name" value="RNASE_H_1"/>
    <property type="match status" value="1"/>
</dbReference>
<dbReference type="InterPro" id="IPR002156">
    <property type="entry name" value="RNaseH_domain"/>
</dbReference>
<dbReference type="GO" id="GO:0003676">
    <property type="term" value="F:nucleic acid binding"/>
    <property type="evidence" value="ECO:0007669"/>
    <property type="project" value="InterPro"/>
</dbReference>
<dbReference type="AlphaFoldDB" id="A0AA39UUX3"/>
<evidence type="ECO:0000313" key="3">
    <source>
        <dbReference type="Proteomes" id="UP001175228"/>
    </source>
</evidence>
<dbReference type="Pfam" id="PF00075">
    <property type="entry name" value="RNase_H"/>
    <property type="match status" value="1"/>
</dbReference>